<feature type="chain" id="PRO_5002682565" evidence="12">
    <location>
        <begin position="25"/>
        <end position="601"/>
    </location>
</feature>
<feature type="binding site" evidence="16 17">
    <location>
        <position position="250"/>
    </location>
    <ligand>
        <name>Ca(2+)</name>
        <dbReference type="ChEBI" id="CHEBI:29108"/>
        <label>1</label>
    </ligand>
</feature>
<keyword evidence="15" id="KW-1185">Reference proteome</keyword>
<feature type="binding site" evidence="16 17">
    <location>
        <position position="198"/>
    </location>
    <ligand>
        <name>Ca(2+)</name>
        <dbReference type="ChEBI" id="CHEBI:29108"/>
        <label>3</label>
    </ligand>
</feature>
<dbReference type="OrthoDB" id="9790784at2"/>
<dbReference type="PANTHER" id="PTHR43806">
    <property type="entry name" value="PEPTIDASE S8"/>
    <property type="match status" value="1"/>
</dbReference>
<dbReference type="InterPro" id="IPR034176">
    <property type="entry name" value="Peptidases_S8_13"/>
</dbReference>
<keyword evidence="16 17" id="KW-0479">Metal-binding</keyword>
<comment type="similarity">
    <text evidence="2 10 11">Belongs to the peptidase S8 family.</text>
</comment>
<dbReference type="eggNOG" id="COG1404">
    <property type="taxonomic scope" value="Bacteria"/>
</dbReference>
<dbReference type="CDD" id="cd07496">
    <property type="entry name" value="Peptidases_S8_13"/>
    <property type="match status" value="1"/>
</dbReference>
<feature type="active site" description="Charge relay system" evidence="9 10">
    <location>
        <position position="406"/>
    </location>
</feature>
<dbReference type="KEGG" id="dno:DNO_1167"/>
<dbReference type="InterPro" id="IPR050131">
    <property type="entry name" value="Peptidase_S8_subtilisin-like"/>
</dbReference>
<feature type="disulfide bond" evidence="16">
    <location>
        <begin position="218"/>
        <end position="270"/>
    </location>
</feature>
<keyword evidence="16 17" id="KW-0002">3D-structure</keyword>
<feature type="binding site" evidence="16 17">
    <location>
        <position position="198"/>
    </location>
    <ligand>
        <name>Ca(2+)</name>
        <dbReference type="ChEBI" id="CHEBI:29108"/>
        <label>2</label>
    </ligand>
</feature>
<dbReference type="RefSeq" id="WP_012031471.1">
    <property type="nucleotide sequence ID" value="NC_009446.1"/>
</dbReference>
<evidence type="ECO:0007829" key="17">
    <source>
        <dbReference type="PDB" id="3LPD"/>
    </source>
</evidence>
<dbReference type="SMR" id="A5EXI3"/>
<dbReference type="InterPro" id="IPR002884">
    <property type="entry name" value="P_dom"/>
</dbReference>
<dbReference type="PDBsum" id="3LPD"/>
<feature type="binding site" evidence="16 17">
    <location>
        <position position="178"/>
    </location>
    <ligand>
        <name>Ca(2+)</name>
        <dbReference type="ChEBI" id="CHEBI:29108"/>
        <label>1</label>
    </ligand>
</feature>
<dbReference type="InterPro" id="IPR023827">
    <property type="entry name" value="Peptidase_S8_Asp-AS"/>
</dbReference>
<organism evidence="14 15">
    <name type="scientific">Dichelobacter nodosus (strain VCS1703A)</name>
    <dbReference type="NCBI Taxonomy" id="246195"/>
    <lineage>
        <taxon>Bacteria</taxon>
        <taxon>Pseudomonadati</taxon>
        <taxon>Pseudomonadota</taxon>
        <taxon>Gammaproteobacteria</taxon>
        <taxon>Cardiobacteriales</taxon>
        <taxon>Cardiobacteriaceae</taxon>
        <taxon>Dichelobacter</taxon>
    </lineage>
</organism>
<evidence type="ECO:0000256" key="3">
    <source>
        <dbReference type="ARBA" id="ARBA00022525"/>
    </source>
</evidence>
<sequence length="601" mass="64178">MKRFIMNKMALVVCAALVGQVASAETMVNYASAKAIGKQPAGSVRFIVKYKDNSQSSKDLKNRSTTKVMANGMQVAGFNAQFVRMTGAGAGIFSVPDLKTTKEAHLVMDTIASNPDVEFVEVDRIARPTAAPNDQHYREQWHYFDRYGVKADKVWDMGFTGQNVVVAVVDTGILHHRDLNANVLPGYDFISNSQISLDGDGRDADPFDEGDWFDNWACGGYPDPRKERSDSSWHGSHVAGTIAAVTNNRIGVAGVAYGAKVVPVRALGRCGGYDSDISDGLYWAAGGRIAGIPENRNPAKVINMSLGSDGQCSYNAQTMIDRATRLGALVVVAAGNENQNASNTWPTSCNNVLSVGATTSRGIRASFSNYGVDVDLAAPGQDILSTVDSGTRRPVSDAYSFMAGTSMATPHVSGVAALVISAANSVNKNLTPAELKDVLVSTTSPFNGRLDRALGSGIVDAEAAVNSVLGNEGNNGRDDRRDNVAPVENARNYANNSIKFIRDYRLTSSVIEVEGRSGAANGKINLALDIRHGNRSQLSIQLTSPAGHVYHINHDGARRPNLSGTVEIPVQNEQINGAWVLQVGDHGRGATGYIKSWSLTL</sequence>
<evidence type="ECO:0000256" key="11">
    <source>
        <dbReference type="RuleBase" id="RU003355"/>
    </source>
</evidence>
<evidence type="ECO:0000256" key="7">
    <source>
        <dbReference type="ARBA" id="ARBA00022825"/>
    </source>
</evidence>
<feature type="active site" description="Charge relay system" evidence="9 10">
    <location>
        <position position="170"/>
    </location>
</feature>
<evidence type="ECO:0000256" key="9">
    <source>
        <dbReference type="PIRSR" id="PIRSR615500-1"/>
    </source>
</evidence>
<dbReference type="Pfam" id="PF00082">
    <property type="entry name" value="Peptidase_S8"/>
    <property type="match status" value="1"/>
</dbReference>
<dbReference type="Pfam" id="PF01483">
    <property type="entry name" value="P_proprotein"/>
    <property type="match status" value="1"/>
</dbReference>
<dbReference type="EMBL" id="CP000513">
    <property type="protein sequence ID" value="ABQ13853.1"/>
    <property type="molecule type" value="Genomic_DNA"/>
</dbReference>
<dbReference type="PDB" id="3LPA">
    <property type="method" value="X-ray"/>
    <property type="resolution" value="2.00 A"/>
    <property type="chains" value="A=131-470"/>
</dbReference>
<feature type="binding site" evidence="16 17">
    <location>
        <position position="205"/>
    </location>
    <ligand>
        <name>Ca(2+)</name>
        <dbReference type="ChEBI" id="CHEBI:29108"/>
        <label>2</label>
    </ligand>
</feature>
<dbReference type="PROSITE" id="PS00136">
    <property type="entry name" value="SUBTILASE_ASP"/>
    <property type="match status" value="1"/>
</dbReference>
<dbReference type="InterPro" id="IPR036852">
    <property type="entry name" value="Peptidase_S8/S53_dom_sf"/>
</dbReference>
<dbReference type="Gene3D" id="3.40.50.200">
    <property type="entry name" value="Peptidase S8/S53 domain"/>
    <property type="match status" value="1"/>
</dbReference>
<feature type="binding site" evidence="16 17">
    <location>
        <position position="203"/>
    </location>
    <ligand>
        <name>Ca(2+)</name>
        <dbReference type="ChEBI" id="CHEBI:29108"/>
        <label>2</label>
    </ligand>
</feature>
<keyword evidence="8" id="KW-0865">Zymogen</keyword>
<dbReference type="eggNOG" id="COG4935">
    <property type="taxonomic scope" value="Bacteria"/>
</dbReference>
<feature type="signal peptide" evidence="12">
    <location>
        <begin position="1"/>
        <end position="24"/>
    </location>
</feature>
<dbReference type="PROSITE" id="PS00138">
    <property type="entry name" value="SUBTILASE_SER"/>
    <property type="match status" value="1"/>
</dbReference>
<dbReference type="SUPFAM" id="SSF49785">
    <property type="entry name" value="Galactose-binding domain-like"/>
    <property type="match status" value="1"/>
</dbReference>
<evidence type="ECO:0000256" key="10">
    <source>
        <dbReference type="PROSITE-ProRule" id="PRU01240"/>
    </source>
</evidence>
<dbReference type="Gene3D" id="2.60.120.260">
    <property type="entry name" value="Galactose-binding domain-like"/>
    <property type="match status" value="1"/>
</dbReference>
<name>A5EXI3_DICNV</name>
<feature type="binding site" evidence="16 17">
    <location>
        <position position="201"/>
    </location>
    <ligand>
        <name>Ca(2+)</name>
        <dbReference type="ChEBI" id="CHEBI:29108"/>
        <label>3</label>
    </ligand>
</feature>
<gene>
    <name evidence="14" type="primary">aprV2</name>
    <name evidence="14" type="ordered locus">DNO_1167</name>
</gene>
<evidence type="ECO:0000259" key="13">
    <source>
        <dbReference type="PROSITE" id="PS51829"/>
    </source>
</evidence>
<dbReference type="InterPro" id="IPR022398">
    <property type="entry name" value="Peptidase_S8_His-AS"/>
</dbReference>
<dbReference type="PDBsum" id="3LPA"/>
<evidence type="ECO:0000256" key="6">
    <source>
        <dbReference type="ARBA" id="ARBA00022801"/>
    </source>
</evidence>
<evidence type="ECO:0000256" key="5">
    <source>
        <dbReference type="ARBA" id="ARBA00022729"/>
    </source>
</evidence>
<feature type="binding site" evidence="16 17">
    <location>
        <position position="188"/>
    </location>
    <ligand>
        <name>Ca(2+)</name>
        <dbReference type="ChEBI" id="CHEBI:29108"/>
        <label>2</label>
    </ligand>
</feature>
<dbReference type="BRENDA" id="3.4.21.62">
    <property type="organism ID" value="11943"/>
</dbReference>
<proteinExistence type="evidence at protein level"/>
<dbReference type="HOGENOM" id="CLU_011263_8_2_6"/>
<feature type="disulfide bond" evidence="16 17">
    <location>
        <begin position="312"/>
        <end position="349"/>
    </location>
</feature>
<dbReference type="GO" id="GO:0006508">
    <property type="term" value="P:proteolysis"/>
    <property type="evidence" value="ECO:0007669"/>
    <property type="project" value="UniProtKB-KW"/>
</dbReference>
<feature type="active site" description="Charge relay system" evidence="9 10">
    <location>
        <position position="234"/>
    </location>
</feature>
<dbReference type="PDB" id="3LPD">
    <property type="method" value="X-ray"/>
    <property type="resolution" value="2.10 A"/>
    <property type="chains" value="A=131-469"/>
</dbReference>
<feature type="domain" description="P/Homo B" evidence="13">
    <location>
        <begin position="483"/>
        <end position="601"/>
    </location>
</feature>
<dbReference type="MEROPS" id="S08.040"/>
<evidence type="ECO:0000313" key="14">
    <source>
        <dbReference type="EMBL" id="ABQ13853.1"/>
    </source>
</evidence>
<evidence type="ECO:0000313" key="15">
    <source>
        <dbReference type="Proteomes" id="UP000000248"/>
    </source>
</evidence>
<dbReference type="GO" id="GO:0046872">
    <property type="term" value="F:metal ion binding"/>
    <property type="evidence" value="ECO:0007669"/>
    <property type="project" value="UniProtKB-KW"/>
</dbReference>
<keyword evidence="16 17" id="KW-0106">Calcium</keyword>
<dbReference type="InterPro" id="IPR015500">
    <property type="entry name" value="Peptidase_S8_subtilisin-rel"/>
</dbReference>
<dbReference type="PROSITE" id="PS51829">
    <property type="entry name" value="P_HOMO_B"/>
    <property type="match status" value="1"/>
</dbReference>
<feature type="binding site" evidence="16 17">
    <location>
        <position position="200"/>
    </location>
    <ligand>
        <name>Ca(2+)</name>
        <dbReference type="ChEBI" id="CHEBI:29108"/>
        <label>3</label>
    </ligand>
</feature>
<protein>
    <submittedName>
        <fullName evidence="14">Acidic extracellular subtilisin-like protease AprV2</fullName>
    </submittedName>
</protein>
<evidence type="ECO:0000256" key="8">
    <source>
        <dbReference type="ARBA" id="ARBA00023145"/>
    </source>
</evidence>
<dbReference type="PROSITE" id="PS00137">
    <property type="entry name" value="SUBTILASE_HIS"/>
    <property type="match status" value="1"/>
</dbReference>
<accession>A5EXI3</accession>
<feature type="binding site" evidence="16 17">
    <location>
        <position position="248"/>
    </location>
    <ligand>
        <name>Ca(2+)</name>
        <dbReference type="ChEBI" id="CHEBI:29108"/>
        <label>1</label>
    </ligand>
</feature>
<keyword evidence="4 10" id="KW-0645">Protease</keyword>
<evidence type="ECO:0000256" key="2">
    <source>
        <dbReference type="ARBA" id="ARBA00011073"/>
    </source>
</evidence>
<dbReference type="GO" id="GO:0004252">
    <property type="term" value="F:serine-type endopeptidase activity"/>
    <property type="evidence" value="ECO:0007669"/>
    <property type="project" value="UniProtKB-UniRule"/>
</dbReference>
<comment type="subcellular location">
    <subcellularLocation>
        <location evidence="1">Secreted</location>
    </subcellularLocation>
</comment>
<dbReference type="Proteomes" id="UP000000248">
    <property type="component" value="Chromosome"/>
</dbReference>
<evidence type="ECO:0000256" key="4">
    <source>
        <dbReference type="ARBA" id="ARBA00022670"/>
    </source>
</evidence>
<dbReference type="STRING" id="246195.DNO_1167"/>
<feature type="binding site" evidence="16 17">
    <location>
        <position position="252"/>
    </location>
    <ligand>
        <name>Ca(2+)</name>
        <dbReference type="ChEBI" id="CHEBI:29108"/>
        <label>1</label>
    </ligand>
</feature>
<dbReference type="InterPro" id="IPR008979">
    <property type="entry name" value="Galactose-bd-like_sf"/>
</dbReference>
<dbReference type="AlphaFoldDB" id="A5EXI3"/>
<dbReference type="PANTHER" id="PTHR43806:SF11">
    <property type="entry name" value="CEREVISIN-RELATED"/>
    <property type="match status" value="1"/>
</dbReference>
<dbReference type="SUPFAM" id="SSF52743">
    <property type="entry name" value="Subtilisin-like"/>
    <property type="match status" value="1"/>
</dbReference>
<keyword evidence="6 10" id="KW-0378">Hydrolase</keyword>
<dbReference type="PRINTS" id="PR00723">
    <property type="entry name" value="SUBTILISIN"/>
</dbReference>
<keyword evidence="7 10" id="KW-0720">Serine protease</keyword>
<dbReference type="FunFam" id="3.40.50.200:FF:000022">
    <property type="entry name" value="Extracellular protease"/>
    <property type="match status" value="1"/>
</dbReference>
<feature type="binding site" evidence="16 17">
    <location>
        <position position="203"/>
    </location>
    <ligand>
        <name>Ca(2+)</name>
        <dbReference type="ChEBI" id="CHEBI:29108"/>
        <label>3</label>
    </ligand>
</feature>
<reference evidence="14 15" key="1">
    <citation type="journal article" date="2007" name="Nat. Biotechnol.">
        <title>Genome sequence and identification of candidate vaccine antigens from the animal pathogen Dichelobacter nodosus.</title>
        <authorList>
            <person name="Myers G.S."/>
            <person name="Parker D."/>
            <person name="Al-Hasani K."/>
            <person name="Kennan R.M."/>
            <person name="Seemann T."/>
            <person name="Ren Q."/>
            <person name="Badger J.H."/>
            <person name="Selengut J.D."/>
            <person name="Deboy R.T."/>
            <person name="Tettelin H."/>
            <person name="Boyce J.D."/>
            <person name="McCarl V.P."/>
            <person name="Han X."/>
            <person name="Nelson W.C."/>
            <person name="Madupu R."/>
            <person name="Mohamoud Y."/>
            <person name="Holley T."/>
            <person name="Fedorova N."/>
            <person name="Khouri H."/>
            <person name="Bottomley S.P."/>
            <person name="Whittington R.J."/>
            <person name="Adler B."/>
            <person name="Songer J.G."/>
            <person name="Rood J.I."/>
            <person name="Paulsen I.T."/>
        </authorList>
    </citation>
    <scope>NUCLEOTIDE SEQUENCE [LARGE SCALE GENOMIC DNA]</scope>
    <source>
        <strain evidence="14 15">VCS1703A</strain>
    </source>
</reference>
<feature type="binding site" evidence="16 17">
    <location>
        <position position="245"/>
    </location>
    <ligand>
        <name>Ca(2+)</name>
        <dbReference type="ChEBI" id="CHEBI:29108"/>
        <label>1</label>
    </ligand>
</feature>
<dbReference type="PROSITE" id="PS51892">
    <property type="entry name" value="SUBTILASE"/>
    <property type="match status" value="1"/>
</dbReference>
<evidence type="ECO:0000256" key="1">
    <source>
        <dbReference type="ARBA" id="ARBA00004613"/>
    </source>
</evidence>
<feature type="binding site" evidence="16 17">
    <location>
        <position position="134"/>
    </location>
    <ligand>
        <name>Ca(2+)</name>
        <dbReference type="ChEBI" id="CHEBI:29108"/>
        <label>1</label>
    </ligand>
</feature>
<dbReference type="InterPro" id="IPR023828">
    <property type="entry name" value="Peptidase_S8_Ser-AS"/>
</dbReference>
<evidence type="ECO:0007829" key="16">
    <source>
        <dbReference type="PDB" id="3LPA"/>
    </source>
</evidence>
<keyword evidence="5 12" id="KW-0732">Signal</keyword>
<keyword evidence="3" id="KW-0964">Secreted</keyword>
<evidence type="ECO:0000256" key="12">
    <source>
        <dbReference type="SAM" id="SignalP"/>
    </source>
</evidence>
<reference evidence="16 17" key="2">
    <citation type="journal article" date="2010" name="PLoS Pathog.">
        <title>The subtilisin-like protease AprV2 is required for virulence and uses a novel disulphide-tethered exosite to bind substrates.</title>
        <authorList>
            <person name="Kennan R.M."/>
            <person name="Wong W."/>
            <person name="Dhungyel O.P."/>
            <person name="Han X."/>
            <person name="Wong D."/>
            <person name="Parker D."/>
            <person name="Rosado C.J."/>
            <person name="Law R.H."/>
            <person name="McGowan S."/>
            <person name="Reeve S.B."/>
            <person name="Levina V."/>
            <person name="Powers G.A."/>
            <person name="Pike R.N."/>
            <person name="Bottomley S.P."/>
            <person name="Smith A.I."/>
            <person name="Marsh I."/>
            <person name="Whittington R.J."/>
            <person name="Whisstock J.C."/>
            <person name="Porter C.J."/>
            <person name="Rood J.I."/>
        </authorList>
    </citation>
    <scope>X-RAY CRYSTALLOGRAPHY (2.00 ANGSTROMS) OF 131-470 IN COMPLEX WITH CA(2+)</scope>
    <scope>DISULFIDE BONDS</scope>
</reference>
<dbReference type="GO" id="GO:0005576">
    <property type="term" value="C:extracellular region"/>
    <property type="evidence" value="ECO:0007669"/>
    <property type="project" value="UniProtKB-SubCell"/>
</dbReference>
<dbReference type="InterPro" id="IPR000209">
    <property type="entry name" value="Peptidase_S8/S53_dom"/>
</dbReference>
<dbReference type="EvolutionaryTrace" id="A5EXI3"/>